<dbReference type="Proteomes" id="UP000076858">
    <property type="component" value="Unassembled WGS sequence"/>
</dbReference>
<gene>
    <name evidence="2" type="ORF">APZ42_030001</name>
</gene>
<feature type="transmembrane region" description="Helical" evidence="1">
    <location>
        <begin position="6"/>
        <end position="27"/>
    </location>
</feature>
<keyword evidence="3" id="KW-1185">Reference proteome</keyword>
<sequence length="65" mass="7530">MQSCSRGAWFGFASTFFISVSLIHPFCTKGTKRLRDVPDVLWWPKNHSVTWFNPGLGFFESDLQF</sequence>
<evidence type="ECO:0000313" key="3">
    <source>
        <dbReference type="Proteomes" id="UP000076858"/>
    </source>
</evidence>
<evidence type="ECO:0000313" key="2">
    <source>
        <dbReference type="EMBL" id="KZS06522.1"/>
    </source>
</evidence>
<keyword evidence="1" id="KW-1133">Transmembrane helix</keyword>
<comment type="caution">
    <text evidence="2">The sequence shown here is derived from an EMBL/GenBank/DDBJ whole genome shotgun (WGS) entry which is preliminary data.</text>
</comment>
<keyword evidence="1" id="KW-0472">Membrane</keyword>
<dbReference type="AlphaFoldDB" id="A0A164P537"/>
<reference evidence="2 3" key="1">
    <citation type="submission" date="2016-03" db="EMBL/GenBank/DDBJ databases">
        <title>EvidentialGene: Evidence-directed Construction of Genes on Genomes.</title>
        <authorList>
            <person name="Gilbert D.G."/>
            <person name="Choi J.-H."/>
            <person name="Mockaitis K."/>
            <person name="Colbourne J."/>
            <person name="Pfrender M."/>
        </authorList>
    </citation>
    <scope>NUCLEOTIDE SEQUENCE [LARGE SCALE GENOMIC DNA]</scope>
    <source>
        <strain evidence="2 3">Xinb3</strain>
        <tissue evidence="2">Complete organism</tissue>
    </source>
</reference>
<proteinExistence type="predicted"/>
<organism evidence="2 3">
    <name type="scientific">Daphnia magna</name>
    <dbReference type="NCBI Taxonomy" id="35525"/>
    <lineage>
        <taxon>Eukaryota</taxon>
        <taxon>Metazoa</taxon>
        <taxon>Ecdysozoa</taxon>
        <taxon>Arthropoda</taxon>
        <taxon>Crustacea</taxon>
        <taxon>Branchiopoda</taxon>
        <taxon>Diplostraca</taxon>
        <taxon>Cladocera</taxon>
        <taxon>Anomopoda</taxon>
        <taxon>Daphniidae</taxon>
        <taxon>Daphnia</taxon>
    </lineage>
</organism>
<accession>A0A164P537</accession>
<dbReference type="EMBL" id="LRGB01002693">
    <property type="protein sequence ID" value="KZS06522.1"/>
    <property type="molecule type" value="Genomic_DNA"/>
</dbReference>
<keyword evidence="1" id="KW-0812">Transmembrane</keyword>
<evidence type="ECO:0000256" key="1">
    <source>
        <dbReference type="SAM" id="Phobius"/>
    </source>
</evidence>
<protein>
    <submittedName>
        <fullName evidence="2">Uncharacterized protein</fullName>
    </submittedName>
</protein>
<name>A0A164P537_9CRUS</name>